<dbReference type="STRING" id="210143.A0A1R3JGI6"/>
<gene>
    <name evidence="6" type="ORF">CCACVL1_06251</name>
</gene>
<evidence type="ECO:0000256" key="3">
    <source>
        <dbReference type="PROSITE-ProRule" id="PRU01240"/>
    </source>
</evidence>
<comment type="caution">
    <text evidence="3">Lacks conserved residue(s) required for the propagation of feature annotation.</text>
</comment>
<comment type="caution">
    <text evidence="6">The sequence shown here is derived from an EMBL/GenBank/DDBJ whole genome shotgun (WGS) entry which is preliminary data.</text>
</comment>
<feature type="domain" description="Peptidase S8/S53" evidence="4">
    <location>
        <begin position="2"/>
        <end position="165"/>
    </location>
</feature>
<dbReference type="GO" id="GO:0006508">
    <property type="term" value="P:proteolysis"/>
    <property type="evidence" value="ECO:0007669"/>
    <property type="project" value="InterPro"/>
</dbReference>
<dbReference type="OMA" id="HKHECAF"/>
<dbReference type="Pfam" id="PF00082">
    <property type="entry name" value="Peptidase_S8"/>
    <property type="match status" value="1"/>
</dbReference>
<dbReference type="Gramene" id="OMO93939">
    <property type="protein sequence ID" value="OMO93939"/>
    <property type="gene ID" value="CCACVL1_06251"/>
</dbReference>
<evidence type="ECO:0008006" key="8">
    <source>
        <dbReference type="Google" id="ProtNLM"/>
    </source>
</evidence>
<dbReference type="AlphaFoldDB" id="A0A1R3JGI6"/>
<evidence type="ECO:0000256" key="1">
    <source>
        <dbReference type="ARBA" id="ARBA00011073"/>
    </source>
</evidence>
<dbReference type="InterPro" id="IPR000209">
    <property type="entry name" value="Peptidase_S8/S53_dom"/>
</dbReference>
<evidence type="ECO:0000256" key="2">
    <source>
        <dbReference type="ARBA" id="ARBA00022729"/>
    </source>
</evidence>
<dbReference type="EMBL" id="AWWV01008007">
    <property type="protein sequence ID" value="OMO93939.1"/>
    <property type="molecule type" value="Genomic_DNA"/>
</dbReference>
<evidence type="ECO:0000259" key="4">
    <source>
        <dbReference type="Pfam" id="PF00082"/>
    </source>
</evidence>
<name>A0A1R3JGI6_COCAP</name>
<keyword evidence="7" id="KW-1185">Reference proteome</keyword>
<dbReference type="GO" id="GO:0004252">
    <property type="term" value="F:serine-type endopeptidase activity"/>
    <property type="evidence" value="ECO:0007669"/>
    <property type="project" value="InterPro"/>
</dbReference>
<proteinExistence type="inferred from homology"/>
<dbReference type="Gene3D" id="3.50.30.30">
    <property type="match status" value="1"/>
</dbReference>
<accession>A0A1R3JGI6</accession>
<dbReference type="Gene3D" id="2.60.40.2310">
    <property type="match status" value="1"/>
</dbReference>
<sequence length="384" mass="40870">MDGHGTHTASTVAGRQVPGVAALGGFAKGTASGGAPMARLAIYKVCWAKPNVTKASGNICPFEDMLKGLDDAIGDGVHVISISIGVDSPLQYEDDVLAIGALNAAKHNIVVVCSAGNRGPTPATLSNTAPWLTTVGASSLDRAFLAPIKLGNGLKIMGQTVSDNKLGNQMYPLIKAEDAVLRHVLQNETGGSGTRVGKGIEVKRAGAQTTNNLGEEITDDSGNAATPFQYGAGHFQPIKAADPGLIYDASFHDYLLYLCSVGQTKLLDRTFKCPEHPPSAVNLNYPSFAIPNLNGTFTIWRTVTNVGRSKSTYLFHSKPPPGVHVKASPNILHFNRLGQKKSFKITVSPADFDSTVPRSNYGFGWYTWTDGFYHVRSPMAVYLP</sequence>
<reference evidence="6 7" key="1">
    <citation type="submission" date="2013-09" db="EMBL/GenBank/DDBJ databases">
        <title>Corchorus capsularis genome sequencing.</title>
        <authorList>
            <person name="Alam M."/>
            <person name="Haque M.S."/>
            <person name="Islam M.S."/>
            <person name="Emdad E.M."/>
            <person name="Islam M.M."/>
            <person name="Ahmed B."/>
            <person name="Halim A."/>
            <person name="Hossen Q.M.M."/>
            <person name="Hossain M.Z."/>
            <person name="Ahmed R."/>
            <person name="Khan M.M."/>
            <person name="Islam R."/>
            <person name="Rashid M.M."/>
            <person name="Khan S.A."/>
            <person name="Rahman M.S."/>
            <person name="Alam M."/>
        </authorList>
    </citation>
    <scope>NUCLEOTIDE SEQUENCE [LARGE SCALE GENOMIC DNA]</scope>
    <source>
        <strain evidence="7">cv. CVL-1</strain>
        <tissue evidence="6">Whole seedling</tissue>
    </source>
</reference>
<dbReference type="PROSITE" id="PS51892">
    <property type="entry name" value="SUBTILASE"/>
    <property type="match status" value="1"/>
</dbReference>
<dbReference type="Proteomes" id="UP000188268">
    <property type="component" value="Unassembled WGS sequence"/>
</dbReference>
<evidence type="ECO:0000313" key="6">
    <source>
        <dbReference type="EMBL" id="OMO93939.1"/>
    </source>
</evidence>
<feature type="domain" description="Subtilisin-like protease fibronectin type-III" evidence="5">
    <location>
        <begin position="282"/>
        <end position="381"/>
    </location>
</feature>
<dbReference type="Pfam" id="PF17766">
    <property type="entry name" value="fn3_6"/>
    <property type="match status" value="1"/>
</dbReference>
<protein>
    <recommendedName>
        <fullName evidence="8">Peptidase S8/S53 domain-containing protein</fullName>
    </recommendedName>
</protein>
<evidence type="ECO:0000259" key="5">
    <source>
        <dbReference type="Pfam" id="PF17766"/>
    </source>
</evidence>
<evidence type="ECO:0000313" key="7">
    <source>
        <dbReference type="Proteomes" id="UP000188268"/>
    </source>
</evidence>
<organism evidence="6 7">
    <name type="scientific">Corchorus capsularis</name>
    <name type="common">Jute</name>
    <dbReference type="NCBI Taxonomy" id="210143"/>
    <lineage>
        <taxon>Eukaryota</taxon>
        <taxon>Viridiplantae</taxon>
        <taxon>Streptophyta</taxon>
        <taxon>Embryophyta</taxon>
        <taxon>Tracheophyta</taxon>
        <taxon>Spermatophyta</taxon>
        <taxon>Magnoliopsida</taxon>
        <taxon>eudicotyledons</taxon>
        <taxon>Gunneridae</taxon>
        <taxon>Pentapetalae</taxon>
        <taxon>rosids</taxon>
        <taxon>malvids</taxon>
        <taxon>Malvales</taxon>
        <taxon>Malvaceae</taxon>
        <taxon>Grewioideae</taxon>
        <taxon>Apeibeae</taxon>
        <taxon>Corchorus</taxon>
    </lineage>
</organism>
<dbReference type="PANTHER" id="PTHR10795">
    <property type="entry name" value="PROPROTEIN CONVERTASE SUBTILISIN/KEXIN"/>
    <property type="match status" value="1"/>
</dbReference>
<dbReference type="InterPro" id="IPR036852">
    <property type="entry name" value="Peptidase_S8/S53_dom_sf"/>
</dbReference>
<keyword evidence="2" id="KW-0732">Signal</keyword>
<dbReference type="InterPro" id="IPR041469">
    <property type="entry name" value="Subtilisin-like_FN3"/>
</dbReference>
<dbReference type="InterPro" id="IPR045051">
    <property type="entry name" value="SBT"/>
</dbReference>
<dbReference type="Gene3D" id="3.40.50.200">
    <property type="entry name" value="Peptidase S8/S53 domain"/>
    <property type="match status" value="2"/>
</dbReference>
<comment type="similarity">
    <text evidence="1 3">Belongs to the peptidase S8 family.</text>
</comment>
<dbReference type="OrthoDB" id="206201at2759"/>
<dbReference type="SUPFAM" id="SSF52743">
    <property type="entry name" value="Subtilisin-like"/>
    <property type="match status" value="1"/>
</dbReference>